<dbReference type="EMBL" id="CADEBD010000297">
    <property type="protein sequence ID" value="CAB3234966.1"/>
    <property type="molecule type" value="Genomic_DNA"/>
</dbReference>
<accession>A0A8S0ZND6</accession>
<dbReference type="Pfam" id="PF03392">
    <property type="entry name" value="OS-D"/>
    <property type="match status" value="1"/>
</dbReference>
<protein>
    <recommendedName>
        <fullName evidence="4">Chemosensory protein</fullName>
    </recommendedName>
</protein>
<evidence type="ECO:0000256" key="1">
    <source>
        <dbReference type="SAM" id="SignalP"/>
    </source>
</evidence>
<evidence type="ECO:0000313" key="3">
    <source>
        <dbReference type="Proteomes" id="UP000494256"/>
    </source>
</evidence>
<dbReference type="PANTHER" id="PTHR11257">
    <property type="entry name" value="CHEMOSENSORY PROTEIN-RELATED"/>
    <property type="match status" value="1"/>
</dbReference>
<comment type="caution">
    <text evidence="2">The sequence shown here is derived from an EMBL/GenBank/DDBJ whole genome shotgun (WGS) entry which is preliminary data.</text>
</comment>
<feature type="chain" id="PRO_5035810632" description="Chemosensory protein" evidence="1">
    <location>
        <begin position="19"/>
        <end position="128"/>
    </location>
</feature>
<dbReference type="PANTHER" id="PTHR11257:SF12">
    <property type="entry name" value="EJACULATORY BULB-SPECIFIC PROTEIN 3-RELATED"/>
    <property type="match status" value="1"/>
</dbReference>
<gene>
    <name evidence="2" type="ORF">APLA_LOCUS6844</name>
</gene>
<dbReference type="SUPFAM" id="SSF100910">
    <property type="entry name" value="Chemosensory protein Csp2"/>
    <property type="match status" value="1"/>
</dbReference>
<name>A0A8S0ZND6_ARCPL</name>
<dbReference type="AlphaFoldDB" id="A0A8S0ZND6"/>
<sequence>MKSAIAFCVLFFGAMALARPDDDHYTDRYDNVDLGEILSNNKLLIPYIKCMLDQGKCTPDAKELKDHVIEALENNCGKCTDKQKEGTKRVLSHMINNEEEYWNELTAKYDPENKYRTKYEKELREAKA</sequence>
<evidence type="ECO:0008006" key="4">
    <source>
        <dbReference type="Google" id="ProtNLM"/>
    </source>
</evidence>
<feature type="signal peptide" evidence="1">
    <location>
        <begin position="1"/>
        <end position="18"/>
    </location>
</feature>
<dbReference type="InterPro" id="IPR005055">
    <property type="entry name" value="A10/PebIII"/>
</dbReference>
<dbReference type="InterPro" id="IPR036682">
    <property type="entry name" value="OS_D_A10/PebIII_sf"/>
</dbReference>
<dbReference type="Proteomes" id="UP000494256">
    <property type="component" value="Unassembled WGS sequence"/>
</dbReference>
<organism evidence="2 3">
    <name type="scientific">Arctia plantaginis</name>
    <name type="common">Wood tiger moth</name>
    <name type="synonym">Phalaena plantaginis</name>
    <dbReference type="NCBI Taxonomy" id="874455"/>
    <lineage>
        <taxon>Eukaryota</taxon>
        <taxon>Metazoa</taxon>
        <taxon>Ecdysozoa</taxon>
        <taxon>Arthropoda</taxon>
        <taxon>Hexapoda</taxon>
        <taxon>Insecta</taxon>
        <taxon>Pterygota</taxon>
        <taxon>Neoptera</taxon>
        <taxon>Endopterygota</taxon>
        <taxon>Lepidoptera</taxon>
        <taxon>Glossata</taxon>
        <taxon>Ditrysia</taxon>
        <taxon>Noctuoidea</taxon>
        <taxon>Erebidae</taxon>
        <taxon>Arctiinae</taxon>
        <taxon>Arctia</taxon>
    </lineage>
</organism>
<dbReference type="OrthoDB" id="5852090at2759"/>
<reference evidence="2 3" key="1">
    <citation type="submission" date="2020-04" db="EMBL/GenBank/DDBJ databases">
        <authorList>
            <person name="Wallbank WR R."/>
            <person name="Pardo Diaz C."/>
            <person name="Kozak K."/>
            <person name="Martin S."/>
            <person name="Jiggins C."/>
            <person name="Moest M."/>
            <person name="Warren A I."/>
            <person name="Byers J.R.P. K."/>
            <person name="Montejo-Kovacevich G."/>
            <person name="Yen C E."/>
        </authorList>
    </citation>
    <scope>NUCLEOTIDE SEQUENCE [LARGE SCALE GENOMIC DNA]</scope>
</reference>
<evidence type="ECO:0000313" key="2">
    <source>
        <dbReference type="EMBL" id="CAB3234966.1"/>
    </source>
</evidence>
<keyword evidence="1" id="KW-0732">Signal</keyword>
<proteinExistence type="predicted"/>
<dbReference type="Gene3D" id="1.10.2080.10">
    <property type="entry name" value="Insect odorant-binding protein A10/Ejaculatory bulb-specific protein 3"/>
    <property type="match status" value="1"/>
</dbReference>